<dbReference type="PROSITE" id="PS50106">
    <property type="entry name" value="PDZ"/>
    <property type="match status" value="1"/>
</dbReference>
<comment type="caution">
    <text evidence="7">The sequence shown here is derived from an EMBL/GenBank/DDBJ whole genome shotgun (WGS) entry which is preliminary data.</text>
</comment>
<dbReference type="PANTHER" id="PTHR32060:SF30">
    <property type="entry name" value="CARBOXY-TERMINAL PROCESSING PROTEASE CTPA"/>
    <property type="match status" value="1"/>
</dbReference>
<proteinExistence type="inferred from homology"/>
<feature type="domain" description="PDZ" evidence="6">
    <location>
        <begin position="148"/>
        <end position="216"/>
    </location>
</feature>
<reference evidence="8" key="1">
    <citation type="journal article" date="2019" name="Int. J. Syst. Evol. Microbiol.">
        <title>The Global Catalogue of Microorganisms (GCM) 10K type strain sequencing project: providing services to taxonomists for standard genome sequencing and annotation.</title>
        <authorList>
            <consortium name="The Broad Institute Genomics Platform"/>
            <consortium name="The Broad Institute Genome Sequencing Center for Infectious Disease"/>
            <person name="Wu L."/>
            <person name="Ma J."/>
        </authorList>
    </citation>
    <scope>NUCLEOTIDE SEQUENCE [LARGE SCALE GENOMIC DNA]</scope>
    <source>
        <strain evidence="8">KCTC 52042</strain>
    </source>
</reference>
<dbReference type="SUPFAM" id="SSF52096">
    <property type="entry name" value="ClpP/crotonase"/>
    <property type="match status" value="1"/>
</dbReference>
<keyword evidence="8" id="KW-1185">Reference proteome</keyword>
<dbReference type="CDD" id="cd07560">
    <property type="entry name" value="Peptidase_S41_CPP"/>
    <property type="match status" value="1"/>
</dbReference>
<comment type="similarity">
    <text evidence="1 5">Belongs to the peptidase S41A family.</text>
</comment>
<keyword evidence="4 5" id="KW-0720">Serine protease</keyword>
<accession>A0ABW5JJA2</accession>
<evidence type="ECO:0000313" key="8">
    <source>
        <dbReference type="Proteomes" id="UP001597460"/>
    </source>
</evidence>
<dbReference type="PANTHER" id="PTHR32060">
    <property type="entry name" value="TAIL-SPECIFIC PROTEASE"/>
    <property type="match status" value="1"/>
</dbReference>
<evidence type="ECO:0000256" key="2">
    <source>
        <dbReference type="ARBA" id="ARBA00022670"/>
    </source>
</evidence>
<evidence type="ECO:0000259" key="6">
    <source>
        <dbReference type="PROSITE" id="PS50106"/>
    </source>
</evidence>
<dbReference type="InterPro" id="IPR001478">
    <property type="entry name" value="PDZ"/>
</dbReference>
<name>A0ABW5JJA2_9BACT</name>
<sequence>MHLKKILFPNVLILLILSALRFTGVDPVLQSGEDDTKNLTKYHQAQRSIVTNYFNEPDLNEMYLSSIRYMVKAIKDSTLGISGTPIDTTFQGVEISSIRDSFTNFEKAYLYVSNNSPDENMTKLTEAAIKGMFSTLDPHSIYIEAEDNEQIQEEFAGKFQGIGVQFQIIEDTITVITAISGGPSEQLGIRSGDRIIQIEDTSSVGFTNEMVLRRLRGEKGSEVNVTIKRPNVKDPINYTIIRDDIPIYTVDASYMLDEQTGYIKINRFAATTHDEFIAASEDLKEKGMERLVLDLRGNPGGYLSQAIAIAEEFFPRGTELVSTKSKHSRFNGEYFSRKDGDYKDKPVIVLVDEGAASASEIVSGAIQDHDRGLIVGKRTFGKGLVQQQYELIDKSSVRVTISRYYTPSGRLIQKPFVEGGEEYAYEIFRRNDAMDDANEFIDQIPDSLKYTTDAGRTVYGGGGIVPDYIVPNDTTTSAYVFNYAIRQRASFDYVRTFLDENGESFRNKWESDFQDFRENFTWDESQIKGLKSLLLERGMVISDTVDTPNFRKDSLFVPTGHFEEVSWLLEGRMKAELARQIWGMEYFYPIVNDIFDNTLDKAMTLWDAVARLEAIANGKADVSTLGNLKN</sequence>
<evidence type="ECO:0000256" key="4">
    <source>
        <dbReference type="ARBA" id="ARBA00022825"/>
    </source>
</evidence>
<organism evidence="7 8">
    <name type="scientific">Gracilimonas halophila</name>
    <dbReference type="NCBI Taxonomy" id="1834464"/>
    <lineage>
        <taxon>Bacteria</taxon>
        <taxon>Pseudomonadati</taxon>
        <taxon>Balneolota</taxon>
        <taxon>Balneolia</taxon>
        <taxon>Balneolales</taxon>
        <taxon>Balneolaceae</taxon>
        <taxon>Gracilimonas</taxon>
    </lineage>
</organism>
<dbReference type="InterPro" id="IPR005151">
    <property type="entry name" value="Tail-specific_protease"/>
</dbReference>
<dbReference type="SMART" id="SM00228">
    <property type="entry name" value="PDZ"/>
    <property type="match status" value="1"/>
</dbReference>
<dbReference type="RefSeq" id="WP_390301036.1">
    <property type="nucleotide sequence ID" value="NZ_JBHULI010000024.1"/>
</dbReference>
<keyword evidence="2 5" id="KW-0645">Protease</keyword>
<gene>
    <name evidence="7" type="ORF">ACFSVN_08630</name>
</gene>
<dbReference type="NCBIfam" id="TIGR00225">
    <property type="entry name" value="prc"/>
    <property type="match status" value="1"/>
</dbReference>
<dbReference type="EMBL" id="JBHULI010000024">
    <property type="protein sequence ID" value="MFD2532508.1"/>
    <property type="molecule type" value="Genomic_DNA"/>
</dbReference>
<dbReference type="Pfam" id="PF13180">
    <property type="entry name" value="PDZ_2"/>
    <property type="match status" value="1"/>
</dbReference>
<evidence type="ECO:0000256" key="1">
    <source>
        <dbReference type="ARBA" id="ARBA00009179"/>
    </source>
</evidence>
<dbReference type="Pfam" id="PF03572">
    <property type="entry name" value="Peptidase_S41"/>
    <property type="match status" value="1"/>
</dbReference>
<dbReference type="Gene3D" id="3.30.750.44">
    <property type="match status" value="1"/>
</dbReference>
<dbReference type="Gene3D" id="3.90.226.10">
    <property type="entry name" value="2-enoyl-CoA Hydratase, Chain A, domain 1"/>
    <property type="match status" value="1"/>
</dbReference>
<dbReference type="Gene3D" id="2.30.42.10">
    <property type="match status" value="1"/>
</dbReference>
<dbReference type="InterPro" id="IPR036034">
    <property type="entry name" value="PDZ_sf"/>
</dbReference>
<evidence type="ECO:0000313" key="7">
    <source>
        <dbReference type="EMBL" id="MFD2532508.1"/>
    </source>
</evidence>
<dbReference type="SUPFAM" id="SSF50156">
    <property type="entry name" value="PDZ domain-like"/>
    <property type="match status" value="1"/>
</dbReference>
<keyword evidence="3 5" id="KW-0378">Hydrolase</keyword>
<evidence type="ECO:0000256" key="3">
    <source>
        <dbReference type="ARBA" id="ARBA00022801"/>
    </source>
</evidence>
<dbReference type="InterPro" id="IPR004447">
    <property type="entry name" value="Peptidase_S41A"/>
</dbReference>
<dbReference type="CDD" id="cd06782">
    <property type="entry name" value="cpPDZ_CPP-like"/>
    <property type="match status" value="1"/>
</dbReference>
<dbReference type="SMART" id="SM00245">
    <property type="entry name" value="TSPc"/>
    <property type="match status" value="1"/>
</dbReference>
<evidence type="ECO:0000256" key="5">
    <source>
        <dbReference type="RuleBase" id="RU004404"/>
    </source>
</evidence>
<protein>
    <submittedName>
        <fullName evidence="7">S41 family peptidase</fullName>
    </submittedName>
</protein>
<dbReference type="Proteomes" id="UP001597460">
    <property type="component" value="Unassembled WGS sequence"/>
</dbReference>
<dbReference type="InterPro" id="IPR029045">
    <property type="entry name" value="ClpP/crotonase-like_dom_sf"/>
</dbReference>